<keyword evidence="9" id="KW-1185">Reference proteome</keyword>
<evidence type="ECO:0000256" key="5">
    <source>
        <dbReference type="ARBA" id="ARBA00022691"/>
    </source>
</evidence>
<name>Q0B0U9_SYNWW</name>
<evidence type="ECO:0000313" key="8">
    <source>
        <dbReference type="EMBL" id="ABI67405.1"/>
    </source>
</evidence>
<evidence type="ECO:0000256" key="2">
    <source>
        <dbReference type="ARBA" id="ARBA00022552"/>
    </source>
</evidence>
<gene>
    <name evidence="6" type="primary">rsmI</name>
    <name evidence="8" type="ordered locus">Swol_0046</name>
</gene>
<dbReference type="RefSeq" id="WP_011639516.1">
    <property type="nucleotide sequence ID" value="NC_008346.1"/>
</dbReference>
<evidence type="ECO:0000259" key="7">
    <source>
        <dbReference type="Pfam" id="PF00590"/>
    </source>
</evidence>
<dbReference type="CDD" id="cd11648">
    <property type="entry name" value="RsmI"/>
    <property type="match status" value="1"/>
</dbReference>
<proteinExistence type="inferred from homology"/>
<keyword evidence="3 6" id="KW-0489">Methyltransferase</keyword>
<dbReference type="InterPro" id="IPR018063">
    <property type="entry name" value="SAM_MeTrfase_RsmI_CS"/>
</dbReference>
<dbReference type="Gene3D" id="3.30.950.10">
    <property type="entry name" value="Methyltransferase, Cobalt-precorrin-4 Transmethylase, Domain 2"/>
    <property type="match status" value="1"/>
</dbReference>
<dbReference type="eggNOG" id="COG0313">
    <property type="taxonomic scope" value="Bacteria"/>
</dbReference>
<dbReference type="Gene3D" id="3.40.1010.10">
    <property type="entry name" value="Cobalt-precorrin-4 Transmethylase, Domain 1"/>
    <property type="match status" value="1"/>
</dbReference>
<dbReference type="EC" id="2.1.1.198" evidence="6"/>
<sequence>MKTGKLYICGTPIGNLDDVSIRLLKTLRKVDLIACEDTRMTIKLLNRFKIKTRMISYHEHSKREKEDYLIAQLLQGQNIALVSDAGMPTISDPGEELIRRALQTGIPLEVIPGPSALTAALALSGMDTSAFTFAGFLPHRRSRRRGELEQLQSEQKTIILYEAPHRLRECLLDIVEIMGAERKLAIARELTKKHEEIRRGTAGELLHHFSASPPRGEICLLIAPAEDKAAETNWELIIAETEELINLGMDKKEAFKIKAKNYGIKKNELYKYFVEKKRPGIQD</sequence>
<organism evidence="8 9">
    <name type="scientific">Syntrophomonas wolfei subsp. wolfei (strain DSM 2245B / Goettingen)</name>
    <dbReference type="NCBI Taxonomy" id="335541"/>
    <lineage>
        <taxon>Bacteria</taxon>
        <taxon>Bacillati</taxon>
        <taxon>Bacillota</taxon>
        <taxon>Clostridia</taxon>
        <taxon>Eubacteriales</taxon>
        <taxon>Syntrophomonadaceae</taxon>
        <taxon>Syntrophomonas</taxon>
    </lineage>
</organism>
<dbReference type="GO" id="GO:0070677">
    <property type="term" value="F:rRNA (cytosine-2'-O-)-methyltransferase activity"/>
    <property type="evidence" value="ECO:0007669"/>
    <property type="project" value="UniProtKB-UniRule"/>
</dbReference>
<dbReference type="PANTHER" id="PTHR46111">
    <property type="entry name" value="RIBOSOMAL RNA SMALL SUBUNIT METHYLTRANSFERASE I"/>
    <property type="match status" value="1"/>
</dbReference>
<dbReference type="NCBIfam" id="TIGR00096">
    <property type="entry name" value="16S rRNA (cytidine(1402)-2'-O)-methyltransferase"/>
    <property type="match status" value="1"/>
</dbReference>
<keyword evidence="1 6" id="KW-0963">Cytoplasm</keyword>
<dbReference type="InterPro" id="IPR035996">
    <property type="entry name" value="4pyrrol_Methylase_sf"/>
</dbReference>
<protein>
    <recommendedName>
        <fullName evidence="6">Ribosomal RNA small subunit methyltransferase I</fullName>
        <ecNumber evidence="6">2.1.1.198</ecNumber>
    </recommendedName>
    <alternativeName>
        <fullName evidence="6">16S rRNA 2'-O-ribose C1402 methyltransferase</fullName>
    </alternativeName>
    <alternativeName>
        <fullName evidence="6">rRNA (cytidine-2'-O-)-methyltransferase RsmI</fullName>
    </alternativeName>
</protein>
<accession>Q0B0U9</accession>
<dbReference type="FunFam" id="3.30.950.10:FF:000002">
    <property type="entry name" value="Ribosomal RNA small subunit methyltransferase I"/>
    <property type="match status" value="1"/>
</dbReference>
<dbReference type="InterPro" id="IPR000878">
    <property type="entry name" value="4pyrrol_Mease"/>
</dbReference>
<dbReference type="STRING" id="335541.Swol_0046"/>
<keyword evidence="4 6" id="KW-0808">Transferase</keyword>
<dbReference type="Pfam" id="PF00590">
    <property type="entry name" value="TP_methylase"/>
    <property type="match status" value="1"/>
</dbReference>
<comment type="similarity">
    <text evidence="6">Belongs to the methyltransferase superfamily. RsmI family.</text>
</comment>
<keyword evidence="5 6" id="KW-0949">S-adenosyl-L-methionine</keyword>
<comment type="function">
    <text evidence="6">Catalyzes the 2'-O-methylation of the ribose of cytidine 1402 (C1402) in 16S rRNA.</text>
</comment>
<dbReference type="KEGG" id="swo:Swol_0046"/>
<comment type="catalytic activity">
    <reaction evidence="6">
        <text>cytidine(1402) in 16S rRNA + S-adenosyl-L-methionine = 2'-O-methylcytidine(1402) in 16S rRNA + S-adenosyl-L-homocysteine + H(+)</text>
        <dbReference type="Rhea" id="RHEA:42924"/>
        <dbReference type="Rhea" id="RHEA-COMP:10285"/>
        <dbReference type="Rhea" id="RHEA-COMP:10286"/>
        <dbReference type="ChEBI" id="CHEBI:15378"/>
        <dbReference type="ChEBI" id="CHEBI:57856"/>
        <dbReference type="ChEBI" id="CHEBI:59789"/>
        <dbReference type="ChEBI" id="CHEBI:74495"/>
        <dbReference type="ChEBI" id="CHEBI:82748"/>
        <dbReference type="EC" id="2.1.1.198"/>
    </reaction>
</comment>
<evidence type="ECO:0000256" key="4">
    <source>
        <dbReference type="ARBA" id="ARBA00022679"/>
    </source>
</evidence>
<evidence type="ECO:0000256" key="1">
    <source>
        <dbReference type="ARBA" id="ARBA00022490"/>
    </source>
</evidence>
<dbReference type="PIRSF" id="PIRSF005917">
    <property type="entry name" value="MTase_YraL"/>
    <property type="match status" value="1"/>
</dbReference>
<dbReference type="OrthoDB" id="9809084at2"/>
<comment type="subcellular location">
    <subcellularLocation>
        <location evidence="6">Cytoplasm</location>
    </subcellularLocation>
</comment>
<dbReference type="SUPFAM" id="SSF53790">
    <property type="entry name" value="Tetrapyrrole methylase"/>
    <property type="match status" value="1"/>
</dbReference>
<reference evidence="9" key="1">
    <citation type="journal article" date="2010" name="Environ. Microbiol.">
        <title>The genome of Syntrophomonas wolfei: new insights into syntrophic metabolism and biohydrogen production.</title>
        <authorList>
            <person name="Sieber J.R."/>
            <person name="Sims D.R."/>
            <person name="Han C."/>
            <person name="Kim E."/>
            <person name="Lykidis A."/>
            <person name="Lapidus A.L."/>
            <person name="McDonnald E."/>
            <person name="Rohlin L."/>
            <person name="Culley D.E."/>
            <person name="Gunsalus R."/>
            <person name="McInerney M.J."/>
        </authorList>
    </citation>
    <scope>NUCLEOTIDE SEQUENCE [LARGE SCALE GENOMIC DNA]</scope>
    <source>
        <strain evidence="9">DSM 2245B / Goettingen</strain>
    </source>
</reference>
<dbReference type="EMBL" id="CP000448">
    <property type="protein sequence ID" value="ABI67405.1"/>
    <property type="molecule type" value="Genomic_DNA"/>
</dbReference>
<dbReference type="InterPro" id="IPR014777">
    <property type="entry name" value="4pyrrole_Mease_sub1"/>
</dbReference>
<dbReference type="PROSITE" id="PS01296">
    <property type="entry name" value="RSMI"/>
    <property type="match status" value="1"/>
</dbReference>
<dbReference type="Proteomes" id="UP000001968">
    <property type="component" value="Chromosome"/>
</dbReference>
<dbReference type="InterPro" id="IPR014776">
    <property type="entry name" value="4pyrrole_Mease_sub2"/>
</dbReference>
<dbReference type="HAMAP" id="MF_01877">
    <property type="entry name" value="16SrRNA_methyltr_I"/>
    <property type="match status" value="1"/>
</dbReference>
<dbReference type="AlphaFoldDB" id="Q0B0U9"/>
<dbReference type="InterPro" id="IPR008189">
    <property type="entry name" value="rRNA_ssu_MeTfrase_I"/>
</dbReference>
<dbReference type="FunFam" id="3.40.1010.10:FF:000007">
    <property type="entry name" value="Ribosomal RNA small subunit methyltransferase I"/>
    <property type="match status" value="1"/>
</dbReference>
<dbReference type="GO" id="GO:0005737">
    <property type="term" value="C:cytoplasm"/>
    <property type="evidence" value="ECO:0007669"/>
    <property type="project" value="UniProtKB-SubCell"/>
</dbReference>
<keyword evidence="2 6" id="KW-0698">rRNA processing</keyword>
<feature type="domain" description="Tetrapyrrole methylase" evidence="7">
    <location>
        <begin position="5"/>
        <end position="205"/>
    </location>
</feature>
<evidence type="ECO:0000313" key="9">
    <source>
        <dbReference type="Proteomes" id="UP000001968"/>
    </source>
</evidence>
<evidence type="ECO:0000256" key="6">
    <source>
        <dbReference type="HAMAP-Rule" id="MF_01877"/>
    </source>
</evidence>
<evidence type="ECO:0000256" key="3">
    <source>
        <dbReference type="ARBA" id="ARBA00022603"/>
    </source>
</evidence>
<dbReference type="PANTHER" id="PTHR46111:SF1">
    <property type="entry name" value="RIBOSOMAL RNA SMALL SUBUNIT METHYLTRANSFERASE I"/>
    <property type="match status" value="1"/>
</dbReference>
<dbReference type="HOGENOM" id="CLU_044779_2_0_9"/>